<evidence type="ECO:0000256" key="4">
    <source>
        <dbReference type="ARBA" id="ARBA00022475"/>
    </source>
</evidence>
<feature type="transmembrane region" description="Helical" evidence="12">
    <location>
        <begin position="384"/>
        <end position="407"/>
    </location>
</feature>
<evidence type="ECO:0000256" key="8">
    <source>
        <dbReference type="ARBA" id="ARBA00023065"/>
    </source>
</evidence>
<evidence type="ECO:0000256" key="1">
    <source>
        <dbReference type="ARBA" id="ARBA00004651"/>
    </source>
</evidence>
<dbReference type="GO" id="GO:0005886">
    <property type="term" value="C:plasma membrane"/>
    <property type="evidence" value="ECO:0007669"/>
    <property type="project" value="UniProtKB-SubCell"/>
</dbReference>
<dbReference type="PANTHER" id="PTHR42985:SF40">
    <property type="entry name" value="LD47995P-RELATED"/>
    <property type="match status" value="1"/>
</dbReference>
<comment type="similarity">
    <text evidence="2 11">Belongs to the sodium:solute symporter (SSF) (TC 2.A.21) family.</text>
</comment>
<comment type="caution">
    <text evidence="13">The sequence shown here is derived from an EMBL/GenBank/DDBJ whole genome shotgun (WGS) entry which is preliminary data.</text>
</comment>
<evidence type="ECO:0000256" key="2">
    <source>
        <dbReference type="ARBA" id="ARBA00006434"/>
    </source>
</evidence>
<protein>
    <submittedName>
        <fullName evidence="13">Sodium:solute symporter</fullName>
    </submittedName>
</protein>
<dbReference type="EMBL" id="QKSB01000001">
    <property type="protein sequence ID" value="PZE18760.1"/>
    <property type="molecule type" value="Genomic_DNA"/>
</dbReference>
<evidence type="ECO:0000256" key="10">
    <source>
        <dbReference type="ARBA" id="ARBA00023201"/>
    </source>
</evidence>
<keyword evidence="9 12" id="KW-0472">Membrane</keyword>
<sequence>MSGIDWLILAITLLTIVGYGAWKTRKNKNLESYLKGNNAENWMTIGLSIMATQASAITFLSTPGQAYESGMGFIQFYFGLPLAMILISIFFLPIYYRLKVYTAYQYLEQRFDVRVRAFTAFLFLVSRGLAAGITIYAPAIILSTLLNWNLNLTCVIIGGLVIVYTVSGGSRAVSLTQKWQMGVIMGGMFIAFYYVLDSIPSTVGFSKGLDIAGQMGKMEIIDLSVDPKNRYTLFSGLIGGLFLFLSYFGTDQSQVQRYLGGKSLKASRLGLMFNGLFKIPMQFFILFIGVMVFVSFQFNKPPIIFNAATTNIELSENQKLSALHDSYNETFEEKNKALLSWSGEKDLAFANLSVLQSRQDSLRKAYKKEVEVLDPDYKSKDSDYIFLTFILNFLPHGLIGLLLAVIFSAAMSSTAGELNALASTTTIDFYKKFVVDNEDEKRDLRVSKLLTVAWGVLAICIALVAGLFENLIQLVNILGSLFYGTILGVFLLAFFFKKVNGSAALIAAIIGQVSVLILHFLTVYNYFDLSYLLYNIIGSSIVIFVGLIVQSFTKKTIIN</sequence>
<gene>
    <name evidence="13" type="ORF">DNU06_02725</name>
</gene>
<organism evidence="13 14">
    <name type="scientific">Putridiphycobacter roseus</name>
    <dbReference type="NCBI Taxonomy" id="2219161"/>
    <lineage>
        <taxon>Bacteria</taxon>
        <taxon>Pseudomonadati</taxon>
        <taxon>Bacteroidota</taxon>
        <taxon>Flavobacteriia</taxon>
        <taxon>Flavobacteriales</taxon>
        <taxon>Crocinitomicaceae</taxon>
        <taxon>Putridiphycobacter</taxon>
    </lineage>
</organism>
<evidence type="ECO:0000313" key="13">
    <source>
        <dbReference type="EMBL" id="PZE18760.1"/>
    </source>
</evidence>
<keyword evidence="5 12" id="KW-0812">Transmembrane</keyword>
<evidence type="ECO:0000256" key="9">
    <source>
        <dbReference type="ARBA" id="ARBA00023136"/>
    </source>
</evidence>
<feature type="transmembrane region" description="Helical" evidence="12">
    <location>
        <begin position="42"/>
        <end position="62"/>
    </location>
</feature>
<comment type="subcellular location">
    <subcellularLocation>
        <location evidence="1">Cell membrane</location>
        <topology evidence="1">Multi-pass membrane protein</topology>
    </subcellularLocation>
</comment>
<dbReference type="InterPro" id="IPR051163">
    <property type="entry name" value="Sodium:Solute_Symporter_SSF"/>
</dbReference>
<evidence type="ECO:0000256" key="6">
    <source>
        <dbReference type="ARBA" id="ARBA00022989"/>
    </source>
</evidence>
<feature type="transmembrane region" description="Helical" evidence="12">
    <location>
        <begin position="117"/>
        <end position="142"/>
    </location>
</feature>
<feature type="transmembrane region" description="Helical" evidence="12">
    <location>
        <begin position="503"/>
        <end position="527"/>
    </location>
</feature>
<dbReference type="Pfam" id="PF00474">
    <property type="entry name" value="SSF"/>
    <property type="match status" value="2"/>
</dbReference>
<evidence type="ECO:0000256" key="11">
    <source>
        <dbReference type="RuleBase" id="RU362091"/>
    </source>
</evidence>
<evidence type="ECO:0000256" key="3">
    <source>
        <dbReference type="ARBA" id="ARBA00022448"/>
    </source>
</evidence>
<dbReference type="InterPro" id="IPR038377">
    <property type="entry name" value="Na/Glc_symporter_sf"/>
</dbReference>
<keyword evidence="4" id="KW-1003">Cell membrane</keyword>
<feature type="transmembrane region" description="Helical" evidence="12">
    <location>
        <begin position="6"/>
        <end position="22"/>
    </location>
</feature>
<dbReference type="Gene3D" id="1.20.1730.10">
    <property type="entry name" value="Sodium/glucose cotransporter"/>
    <property type="match status" value="1"/>
</dbReference>
<keyword evidence="10" id="KW-0739">Sodium transport</keyword>
<dbReference type="Proteomes" id="UP000249248">
    <property type="component" value="Unassembled WGS sequence"/>
</dbReference>
<dbReference type="GO" id="GO:0006814">
    <property type="term" value="P:sodium ion transport"/>
    <property type="evidence" value="ECO:0007669"/>
    <property type="project" value="UniProtKB-KW"/>
</dbReference>
<dbReference type="PROSITE" id="PS50283">
    <property type="entry name" value="NA_SOLUT_SYMP_3"/>
    <property type="match status" value="1"/>
</dbReference>
<reference evidence="13 14" key="1">
    <citation type="submission" date="2018-06" db="EMBL/GenBank/DDBJ databases">
        <title>The draft genome sequence of Crocinitomix sp. SM1701.</title>
        <authorList>
            <person name="Zhang X."/>
        </authorList>
    </citation>
    <scope>NUCLEOTIDE SEQUENCE [LARGE SCALE GENOMIC DNA]</scope>
    <source>
        <strain evidence="13 14">SM1701</strain>
    </source>
</reference>
<feature type="transmembrane region" description="Helical" evidence="12">
    <location>
        <begin position="449"/>
        <end position="468"/>
    </location>
</feature>
<feature type="transmembrane region" description="Helical" evidence="12">
    <location>
        <begin position="148"/>
        <end position="167"/>
    </location>
</feature>
<keyword evidence="7" id="KW-0915">Sodium</keyword>
<feature type="transmembrane region" description="Helical" evidence="12">
    <location>
        <begin position="271"/>
        <end position="296"/>
    </location>
</feature>
<dbReference type="OrthoDB" id="9803597at2"/>
<feature type="transmembrane region" description="Helical" evidence="12">
    <location>
        <begin position="74"/>
        <end position="96"/>
    </location>
</feature>
<name>A0A2W1N585_9FLAO</name>
<evidence type="ECO:0000256" key="7">
    <source>
        <dbReference type="ARBA" id="ARBA00023053"/>
    </source>
</evidence>
<evidence type="ECO:0000256" key="5">
    <source>
        <dbReference type="ARBA" id="ARBA00022692"/>
    </source>
</evidence>
<feature type="transmembrane region" description="Helical" evidence="12">
    <location>
        <begin position="533"/>
        <end position="553"/>
    </location>
</feature>
<dbReference type="PANTHER" id="PTHR42985">
    <property type="entry name" value="SODIUM-COUPLED MONOCARBOXYLATE TRANSPORTER"/>
    <property type="match status" value="1"/>
</dbReference>
<dbReference type="InterPro" id="IPR001734">
    <property type="entry name" value="Na/solute_symporter"/>
</dbReference>
<keyword evidence="14" id="KW-1185">Reference proteome</keyword>
<dbReference type="RefSeq" id="WP_111061661.1">
    <property type="nucleotide sequence ID" value="NZ_JBHUCU010000007.1"/>
</dbReference>
<dbReference type="AlphaFoldDB" id="A0A2W1N585"/>
<keyword evidence="3" id="KW-0813">Transport</keyword>
<keyword evidence="8" id="KW-0406">Ion transport</keyword>
<feature type="transmembrane region" description="Helical" evidence="12">
    <location>
        <begin position="474"/>
        <end position="496"/>
    </location>
</feature>
<evidence type="ECO:0000256" key="12">
    <source>
        <dbReference type="SAM" id="Phobius"/>
    </source>
</evidence>
<keyword evidence="6 12" id="KW-1133">Transmembrane helix</keyword>
<accession>A0A2W1N585</accession>
<dbReference type="GO" id="GO:0015293">
    <property type="term" value="F:symporter activity"/>
    <property type="evidence" value="ECO:0007669"/>
    <property type="project" value="TreeGrafter"/>
</dbReference>
<dbReference type="CDD" id="cd11494">
    <property type="entry name" value="SLC5sbd_NIS-like_u2"/>
    <property type="match status" value="1"/>
</dbReference>
<feature type="transmembrane region" description="Helical" evidence="12">
    <location>
        <begin position="179"/>
        <end position="196"/>
    </location>
</feature>
<feature type="transmembrane region" description="Helical" evidence="12">
    <location>
        <begin position="231"/>
        <end position="250"/>
    </location>
</feature>
<proteinExistence type="inferred from homology"/>
<evidence type="ECO:0000313" key="14">
    <source>
        <dbReference type="Proteomes" id="UP000249248"/>
    </source>
</evidence>